<dbReference type="InParanoid" id="A0A7M7JFM7"/>
<dbReference type="GeneID" id="111243812"/>
<feature type="compositionally biased region" description="Low complexity" evidence="3">
    <location>
        <begin position="294"/>
        <end position="311"/>
    </location>
</feature>
<feature type="compositionally biased region" description="Low complexity" evidence="3">
    <location>
        <begin position="147"/>
        <end position="162"/>
    </location>
</feature>
<feature type="coiled-coil region" evidence="2">
    <location>
        <begin position="535"/>
        <end position="590"/>
    </location>
</feature>
<evidence type="ECO:0000313" key="5">
    <source>
        <dbReference type="Proteomes" id="UP000594260"/>
    </source>
</evidence>
<feature type="region of interest" description="Disordered" evidence="3">
    <location>
        <begin position="147"/>
        <end position="177"/>
    </location>
</feature>
<evidence type="ECO:0000313" key="4">
    <source>
        <dbReference type="EnsemblMetazoa" id="XP_022645680"/>
    </source>
</evidence>
<feature type="region of interest" description="Disordered" evidence="3">
    <location>
        <begin position="267"/>
        <end position="311"/>
    </location>
</feature>
<reference evidence="4" key="1">
    <citation type="submission" date="2021-01" db="UniProtKB">
        <authorList>
            <consortium name="EnsemblMetazoa"/>
        </authorList>
    </citation>
    <scope>IDENTIFICATION</scope>
</reference>
<name>A0A7M7JFM7_VARDE</name>
<feature type="compositionally biased region" description="Polar residues" evidence="3">
    <location>
        <begin position="831"/>
        <end position="877"/>
    </location>
</feature>
<feature type="compositionally biased region" description="Low complexity" evidence="3">
    <location>
        <begin position="611"/>
        <end position="624"/>
    </location>
</feature>
<evidence type="ECO:0008006" key="6">
    <source>
        <dbReference type="Google" id="ProtNLM"/>
    </source>
</evidence>
<feature type="compositionally biased region" description="Low complexity" evidence="3">
    <location>
        <begin position="47"/>
        <end position="57"/>
    </location>
</feature>
<sequence length="938" mass="102686">MSHRSPARVREELYQRIDEDTPGTQHHHGSGAGSPLRSPLYTHRHSNSAGGSSDGSGPRPPHRRHQPHHSSGSSLEMDSVHHPIHGGSAHHHFMLQQQQLGHRQDSPGHYGMSQYEQIGGGVLYEGVGQGQVPLRPLQHYPGQQQQFLQTTATQQHLQQQHQSHGEHHHSSSPHKVKELEEARQRITQMEKTMRWWSDCTNNWRDKWSKARAERNEAKEELRRMRTTCEQHTKELESLASERGTLEQEIINLRSEVHRLKEIGERRVVTRGAEGPAGSPLPSRPSPTHTEETTEGNTTPDNTTRSSNNNNNTHALAESLMLDKRRMGDESGSAMAVGDLSLTDNNQMLHNEPEPDGLLDKLDSDASFDLGGASGVILMNANNDVAAGNNLSGGRSGNPGLAEKMSPIDVNGRGGSVSSNEKSFAEELLALNYYGTGSHSGVNPATTGDQDQAKIAYLQLRLQDALRQLANEKQENERLNSNLAVLASGHHEAAAVTVAAAASGTRENGEALSDQIASSTCTEAQDGDPLAIGIGEFEAEEKIQMLQVKLEKLQEENAAEWQKCERLESEKSALERENKRLKIRILELEDVEGAQTGGATLQTPAGQGGGSTCNTGSTSSSSEGIGSMGTCGTGDLSGVAGNALPNSACAVQVNSNGQQMIITAGQAGSGIQSKIHQELAQAHQKYEKLKRVLQDKTVELGHALRRADAFEQEVKKLRSRIEELKAMLGAAQDELDSNQASVRKLINRNKELELVVNKLRQENTQLEAQSRLNNLQSPHQRSNSLRAPKSPKSKLPIPQSKIPQTPPSTRRSSHSVTIADPRARSLPRPLFQRQNSGANCKTSNCGKILQSTRLSPNNSFSNSIAHRQQQFSQHQPTAQPKKPTPMPRGAKDKDSSNEKDPKESPVMTRRLPVRGNRTGLEELSPSPRYLSDTSDHDFF</sequence>
<proteinExistence type="predicted"/>
<accession>A0A7M7JFM7</accession>
<feature type="compositionally biased region" description="Basic and acidic residues" evidence="3">
    <location>
        <begin position="163"/>
        <end position="177"/>
    </location>
</feature>
<dbReference type="PANTHER" id="PTHR46292">
    <property type="entry name" value="COILED-COIL DOMAIN-CONTAINING PROTEIN 102A"/>
    <property type="match status" value="1"/>
</dbReference>
<dbReference type="RefSeq" id="XP_022645680.1">
    <property type="nucleotide sequence ID" value="XM_022789945.1"/>
</dbReference>
<dbReference type="AlphaFoldDB" id="A0A7M7JFM7"/>
<keyword evidence="1 2" id="KW-0175">Coiled coil</keyword>
<feature type="coiled-coil region" evidence="2">
    <location>
        <begin position="207"/>
        <end position="262"/>
    </location>
</feature>
<evidence type="ECO:0000256" key="3">
    <source>
        <dbReference type="SAM" id="MobiDB-lite"/>
    </source>
</evidence>
<feature type="region of interest" description="Disordered" evidence="3">
    <location>
        <begin position="1"/>
        <end position="87"/>
    </location>
</feature>
<dbReference type="Gene3D" id="1.20.58.60">
    <property type="match status" value="1"/>
</dbReference>
<feature type="region of interest" description="Disordered" evidence="3">
    <location>
        <begin position="594"/>
        <end position="625"/>
    </location>
</feature>
<feature type="coiled-coil region" evidence="2">
    <location>
        <begin position="454"/>
        <end position="481"/>
    </location>
</feature>
<organism evidence="4 5">
    <name type="scientific">Varroa destructor</name>
    <name type="common">Honeybee mite</name>
    <dbReference type="NCBI Taxonomy" id="109461"/>
    <lineage>
        <taxon>Eukaryota</taxon>
        <taxon>Metazoa</taxon>
        <taxon>Ecdysozoa</taxon>
        <taxon>Arthropoda</taxon>
        <taxon>Chelicerata</taxon>
        <taxon>Arachnida</taxon>
        <taxon>Acari</taxon>
        <taxon>Parasitiformes</taxon>
        <taxon>Mesostigmata</taxon>
        <taxon>Gamasina</taxon>
        <taxon>Dermanyssoidea</taxon>
        <taxon>Varroidae</taxon>
        <taxon>Varroa</taxon>
    </lineage>
</organism>
<dbReference type="OrthoDB" id="5984396at2759"/>
<evidence type="ECO:0000256" key="1">
    <source>
        <dbReference type="ARBA" id="ARBA00023054"/>
    </source>
</evidence>
<dbReference type="FunCoup" id="A0A7M7JFM7">
    <property type="interactions" value="322"/>
</dbReference>
<feature type="coiled-coil region" evidence="2">
    <location>
        <begin position="675"/>
        <end position="768"/>
    </location>
</feature>
<evidence type="ECO:0000256" key="2">
    <source>
        <dbReference type="SAM" id="Coils"/>
    </source>
</evidence>
<feature type="compositionally biased region" description="Basic and acidic residues" evidence="3">
    <location>
        <begin position="8"/>
        <end position="19"/>
    </location>
</feature>
<feature type="compositionally biased region" description="Basic and acidic residues" evidence="3">
    <location>
        <begin position="888"/>
        <end position="902"/>
    </location>
</feature>
<dbReference type="SUPFAM" id="SSF46966">
    <property type="entry name" value="Spectrin repeat"/>
    <property type="match status" value="1"/>
</dbReference>
<feature type="region of interest" description="Disordered" evidence="3">
    <location>
        <begin position="770"/>
        <end position="938"/>
    </location>
</feature>
<dbReference type="KEGG" id="vde:111243812"/>
<keyword evidence="5" id="KW-1185">Reference proteome</keyword>
<feature type="compositionally biased region" description="Polar residues" evidence="3">
    <location>
        <begin position="800"/>
        <end position="815"/>
    </location>
</feature>
<dbReference type="Proteomes" id="UP000594260">
    <property type="component" value="Unplaced"/>
</dbReference>
<protein>
    <recommendedName>
        <fullName evidence="6">Coiled-coil domain-containing protein 102A</fullName>
    </recommendedName>
</protein>
<dbReference type="PANTHER" id="PTHR46292:SF1">
    <property type="entry name" value="COILED-COIL DOMAIN-CONTAINING PROTEIN 102A"/>
    <property type="match status" value="1"/>
</dbReference>
<feature type="compositionally biased region" description="Polar residues" evidence="3">
    <location>
        <begin position="770"/>
        <end position="784"/>
    </location>
</feature>
<dbReference type="EnsemblMetazoa" id="XM_022789945">
    <property type="protein sequence ID" value="XP_022645680"/>
    <property type="gene ID" value="LOC111243812"/>
</dbReference>